<feature type="transmembrane region" description="Helical" evidence="1">
    <location>
        <begin position="28"/>
        <end position="57"/>
    </location>
</feature>
<dbReference type="Gramene" id="PRQ57058">
    <property type="protein sequence ID" value="PRQ57058"/>
    <property type="gene ID" value="RchiOBHm_Chr1g0344111"/>
</dbReference>
<evidence type="ECO:0000256" key="1">
    <source>
        <dbReference type="SAM" id="Phobius"/>
    </source>
</evidence>
<evidence type="ECO:0000313" key="3">
    <source>
        <dbReference type="Proteomes" id="UP000238479"/>
    </source>
</evidence>
<keyword evidence="1" id="KW-1133">Transmembrane helix</keyword>
<organism evidence="2 3">
    <name type="scientific">Rosa chinensis</name>
    <name type="common">China rose</name>
    <dbReference type="NCBI Taxonomy" id="74649"/>
    <lineage>
        <taxon>Eukaryota</taxon>
        <taxon>Viridiplantae</taxon>
        <taxon>Streptophyta</taxon>
        <taxon>Embryophyta</taxon>
        <taxon>Tracheophyta</taxon>
        <taxon>Spermatophyta</taxon>
        <taxon>Magnoliopsida</taxon>
        <taxon>eudicotyledons</taxon>
        <taxon>Gunneridae</taxon>
        <taxon>Pentapetalae</taxon>
        <taxon>rosids</taxon>
        <taxon>fabids</taxon>
        <taxon>Rosales</taxon>
        <taxon>Rosaceae</taxon>
        <taxon>Rosoideae</taxon>
        <taxon>Rosoideae incertae sedis</taxon>
        <taxon>Rosa</taxon>
    </lineage>
</organism>
<accession>A0A2P6SEF7</accession>
<sequence>MCQSGEGNKTKLKIKVAEEMQAEKKGKIIAAILLLEALGFIPASVSLGSSLVSVLYLCTYCFSSVLF</sequence>
<dbReference type="AlphaFoldDB" id="A0A2P6SEF7"/>
<dbReference type="EMBL" id="PDCK01000039">
    <property type="protein sequence ID" value="PRQ57058.1"/>
    <property type="molecule type" value="Genomic_DNA"/>
</dbReference>
<reference evidence="2 3" key="1">
    <citation type="journal article" date="2018" name="Nat. Genet.">
        <title>The Rosa genome provides new insights in the design of modern roses.</title>
        <authorList>
            <person name="Bendahmane M."/>
        </authorList>
    </citation>
    <scope>NUCLEOTIDE SEQUENCE [LARGE SCALE GENOMIC DNA]</scope>
    <source>
        <strain evidence="3">cv. Old Blush</strain>
    </source>
</reference>
<comment type="caution">
    <text evidence="2">The sequence shown here is derived from an EMBL/GenBank/DDBJ whole genome shotgun (WGS) entry which is preliminary data.</text>
</comment>
<dbReference type="Proteomes" id="UP000238479">
    <property type="component" value="Chromosome 1"/>
</dbReference>
<protein>
    <submittedName>
        <fullName evidence="2">Uncharacterized protein</fullName>
    </submittedName>
</protein>
<keyword evidence="1" id="KW-0812">Transmembrane</keyword>
<proteinExistence type="predicted"/>
<keyword evidence="1" id="KW-0472">Membrane</keyword>
<name>A0A2P6SEF7_ROSCH</name>
<keyword evidence="3" id="KW-1185">Reference proteome</keyword>
<evidence type="ECO:0000313" key="2">
    <source>
        <dbReference type="EMBL" id="PRQ57058.1"/>
    </source>
</evidence>
<gene>
    <name evidence="2" type="ORF">RchiOBHm_Chr1g0344111</name>
</gene>